<evidence type="ECO:0000313" key="3">
    <source>
        <dbReference type="EMBL" id="GBP20658.1"/>
    </source>
</evidence>
<organism evidence="3 4">
    <name type="scientific">Eumeta variegata</name>
    <name type="common">Bagworm moth</name>
    <name type="synonym">Eumeta japonica</name>
    <dbReference type="NCBI Taxonomy" id="151549"/>
    <lineage>
        <taxon>Eukaryota</taxon>
        <taxon>Metazoa</taxon>
        <taxon>Ecdysozoa</taxon>
        <taxon>Arthropoda</taxon>
        <taxon>Hexapoda</taxon>
        <taxon>Insecta</taxon>
        <taxon>Pterygota</taxon>
        <taxon>Neoptera</taxon>
        <taxon>Endopterygota</taxon>
        <taxon>Lepidoptera</taxon>
        <taxon>Glossata</taxon>
        <taxon>Ditrysia</taxon>
        <taxon>Tineoidea</taxon>
        <taxon>Psychidae</taxon>
        <taxon>Oiketicinae</taxon>
        <taxon>Eumeta</taxon>
    </lineage>
</organism>
<dbReference type="OrthoDB" id="6782038at2759"/>
<protein>
    <submittedName>
        <fullName evidence="3">Uncharacterized protein</fullName>
    </submittedName>
</protein>
<sequence length="169" mass="18070">MSRQPCGSRGRMSRLWTAHVLTLAQVLTLLFVGSCFCRVTEAPSNVTRVLRSNATATTLPGGATTEDPGPRKNGAVKGQRAAATESYTTASRTTLGLSTLLAKGVGLTHTTSKTEVKESASPTYAPRAPARLQERLAAIDCDLPLLPNESRLWRGNETHELNLPITVSL</sequence>
<evidence type="ECO:0000313" key="4">
    <source>
        <dbReference type="Proteomes" id="UP000299102"/>
    </source>
</evidence>
<dbReference type="AlphaFoldDB" id="A0A4C1U314"/>
<reference evidence="3 4" key="1">
    <citation type="journal article" date="2019" name="Commun. Biol.">
        <title>The bagworm genome reveals a unique fibroin gene that provides high tensile strength.</title>
        <authorList>
            <person name="Kono N."/>
            <person name="Nakamura H."/>
            <person name="Ohtoshi R."/>
            <person name="Tomita M."/>
            <person name="Numata K."/>
            <person name="Arakawa K."/>
        </authorList>
    </citation>
    <scope>NUCLEOTIDE SEQUENCE [LARGE SCALE GENOMIC DNA]</scope>
</reference>
<proteinExistence type="predicted"/>
<dbReference type="PROSITE" id="PS51257">
    <property type="entry name" value="PROKAR_LIPOPROTEIN"/>
    <property type="match status" value="1"/>
</dbReference>
<comment type="caution">
    <text evidence="3">The sequence shown here is derived from an EMBL/GenBank/DDBJ whole genome shotgun (WGS) entry which is preliminary data.</text>
</comment>
<dbReference type="STRING" id="151549.A0A4C1U314"/>
<evidence type="ECO:0000256" key="2">
    <source>
        <dbReference type="SAM" id="SignalP"/>
    </source>
</evidence>
<name>A0A4C1U314_EUMVA</name>
<feature type="chain" id="PRO_5020023001" evidence="2">
    <location>
        <begin position="38"/>
        <end position="169"/>
    </location>
</feature>
<gene>
    <name evidence="3" type="ORF">EVAR_16531_1</name>
</gene>
<feature type="region of interest" description="Disordered" evidence="1">
    <location>
        <begin position="57"/>
        <end position="87"/>
    </location>
</feature>
<dbReference type="EMBL" id="BGZK01000121">
    <property type="protein sequence ID" value="GBP20658.1"/>
    <property type="molecule type" value="Genomic_DNA"/>
</dbReference>
<accession>A0A4C1U314</accession>
<feature type="signal peptide" evidence="2">
    <location>
        <begin position="1"/>
        <end position="37"/>
    </location>
</feature>
<evidence type="ECO:0000256" key="1">
    <source>
        <dbReference type="SAM" id="MobiDB-lite"/>
    </source>
</evidence>
<keyword evidence="4" id="KW-1185">Reference proteome</keyword>
<keyword evidence="2" id="KW-0732">Signal</keyword>
<dbReference type="Proteomes" id="UP000299102">
    <property type="component" value="Unassembled WGS sequence"/>
</dbReference>